<organism evidence="1 2">
    <name type="scientific">Paragonimus westermani</name>
    <dbReference type="NCBI Taxonomy" id="34504"/>
    <lineage>
        <taxon>Eukaryota</taxon>
        <taxon>Metazoa</taxon>
        <taxon>Spiralia</taxon>
        <taxon>Lophotrochozoa</taxon>
        <taxon>Platyhelminthes</taxon>
        <taxon>Trematoda</taxon>
        <taxon>Digenea</taxon>
        <taxon>Plagiorchiida</taxon>
        <taxon>Troglotremata</taxon>
        <taxon>Troglotrematidae</taxon>
        <taxon>Paragonimus</taxon>
    </lineage>
</organism>
<accession>A0A5J4NRY8</accession>
<reference evidence="1 2" key="1">
    <citation type="journal article" date="2019" name="Gigascience">
        <title>Whole-genome sequence of the oriental lung fluke Paragonimus westermani.</title>
        <authorList>
            <person name="Oey H."/>
            <person name="Zakrzewski M."/>
            <person name="Narain K."/>
            <person name="Devi K.R."/>
            <person name="Agatsuma T."/>
            <person name="Nawaratna S."/>
            <person name="Gobert G.N."/>
            <person name="Jones M.K."/>
            <person name="Ragan M.A."/>
            <person name="McManus D.P."/>
            <person name="Krause L."/>
        </authorList>
    </citation>
    <scope>NUCLEOTIDE SEQUENCE [LARGE SCALE GENOMIC DNA]</scope>
    <source>
        <strain evidence="1 2">IND2009</strain>
    </source>
</reference>
<proteinExistence type="predicted"/>
<comment type="caution">
    <text evidence="1">The sequence shown here is derived from an EMBL/GenBank/DDBJ whole genome shotgun (WGS) entry which is preliminary data.</text>
</comment>
<evidence type="ECO:0000313" key="2">
    <source>
        <dbReference type="Proteomes" id="UP000324629"/>
    </source>
</evidence>
<keyword evidence="2" id="KW-1185">Reference proteome</keyword>
<dbReference type="EMBL" id="QNGE01001116">
    <property type="protein sequence ID" value="KAA3678395.1"/>
    <property type="molecule type" value="Genomic_DNA"/>
</dbReference>
<dbReference type="Proteomes" id="UP000324629">
    <property type="component" value="Unassembled WGS sequence"/>
</dbReference>
<sequence length="70" mass="7742">MKFSVLTLRIPCVATDTTRLIFSPHDLLQLSVPNSIHAQPFLITLGIHRSVGNLVASSAVCSPWLMARLW</sequence>
<dbReference type="AlphaFoldDB" id="A0A5J4NRY8"/>
<protein>
    <submittedName>
        <fullName evidence="1">Uncharacterized protein</fullName>
    </submittedName>
</protein>
<name>A0A5J4NRY8_9TREM</name>
<gene>
    <name evidence="1" type="ORF">DEA37_0014709</name>
</gene>
<evidence type="ECO:0000313" key="1">
    <source>
        <dbReference type="EMBL" id="KAA3678395.1"/>
    </source>
</evidence>